<feature type="coiled-coil region" evidence="1">
    <location>
        <begin position="45"/>
        <end position="72"/>
    </location>
</feature>
<dbReference type="EMBL" id="KV417507">
    <property type="protein sequence ID" value="KZP27720.1"/>
    <property type="molecule type" value="Genomic_DNA"/>
</dbReference>
<dbReference type="Proteomes" id="UP000076532">
    <property type="component" value="Unassembled WGS sequence"/>
</dbReference>
<dbReference type="AlphaFoldDB" id="A0A166QZ13"/>
<evidence type="ECO:0000256" key="1">
    <source>
        <dbReference type="SAM" id="Coils"/>
    </source>
</evidence>
<proteinExistence type="predicted"/>
<reference evidence="2 3" key="1">
    <citation type="journal article" date="2016" name="Mol. Biol. Evol.">
        <title>Comparative Genomics of Early-Diverging Mushroom-Forming Fungi Provides Insights into the Origins of Lignocellulose Decay Capabilities.</title>
        <authorList>
            <person name="Nagy L.G."/>
            <person name="Riley R."/>
            <person name="Tritt A."/>
            <person name="Adam C."/>
            <person name="Daum C."/>
            <person name="Floudas D."/>
            <person name="Sun H."/>
            <person name="Yadav J.S."/>
            <person name="Pangilinan J."/>
            <person name="Larsson K.H."/>
            <person name="Matsuura K."/>
            <person name="Barry K."/>
            <person name="Labutti K."/>
            <person name="Kuo R."/>
            <person name="Ohm R.A."/>
            <person name="Bhattacharya S.S."/>
            <person name="Shirouzu T."/>
            <person name="Yoshinaga Y."/>
            <person name="Martin F.M."/>
            <person name="Grigoriev I.V."/>
            <person name="Hibbett D.S."/>
        </authorList>
    </citation>
    <scope>NUCLEOTIDE SEQUENCE [LARGE SCALE GENOMIC DNA]</scope>
    <source>
        <strain evidence="2 3">CBS 109695</strain>
    </source>
</reference>
<gene>
    <name evidence="2" type="ORF">FIBSPDRAFT_948305</name>
</gene>
<protein>
    <submittedName>
        <fullName evidence="2">Uncharacterized protein</fullName>
    </submittedName>
</protein>
<keyword evidence="3" id="KW-1185">Reference proteome</keyword>
<organism evidence="2 3">
    <name type="scientific">Athelia psychrophila</name>
    <dbReference type="NCBI Taxonomy" id="1759441"/>
    <lineage>
        <taxon>Eukaryota</taxon>
        <taxon>Fungi</taxon>
        <taxon>Dikarya</taxon>
        <taxon>Basidiomycota</taxon>
        <taxon>Agaricomycotina</taxon>
        <taxon>Agaricomycetes</taxon>
        <taxon>Agaricomycetidae</taxon>
        <taxon>Atheliales</taxon>
        <taxon>Atheliaceae</taxon>
        <taxon>Athelia</taxon>
    </lineage>
</organism>
<evidence type="ECO:0000313" key="3">
    <source>
        <dbReference type="Proteomes" id="UP000076532"/>
    </source>
</evidence>
<keyword evidence="1" id="KW-0175">Coiled coil</keyword>
<sequence length="152" mass="16952">MAKRSNLQKAQFMSNLAKIKAHKEDNSTLAGTSPDTPALLSPTLLDVYKADLEAEQDRSRDYERHFRNVKKQIACSVAARDTPLEQQHAGRAATYLQLGAVAKAQHQLSSQLAISQGELQHEYMLHNDAQEQISQAKGRTAMLTTKVKKLHM</sequence>
<accession>A0A166QZ13</accession>
<name>A0A166QZ13_9AGAM</name>
<evidence type="ECO:0000313" key="2">
    <source>
        <dbReference type="EMBL" id="KZP27720.1"/>
    </source>
</evidence>